<evidence type="ECO:0000313" key="3">
    <source>
        <dbReference type="EnsemblMetazoa" id="ADAC000031-PA"/>
    </source>
</evidence>
<dbReference type="VEuPathDB" id="VectorBase:ADAC000031"/>
<keyword evidence="4" id="KW-1185">Reference proteome</keyword>
<organism evidence="2">
    <name type="scientific">Anopheles darlingi</name>
    <name type="common">Mosquito</name>
    <dbReference type="NCBI Taxonomy" id="43151"/>
    <lineage>
        <taxon>Eukaryota</taxon>
        <taxon>Metazoa</taxon>
        <taxon>Ecdysozoa</taxon>
        <taxon>Arthropoda</taxon>
        <taxon>Hexapoda</taxon>
        <taxon>Insecta</taxon>
        <taxon>Pterygota</taxon>
        <taxon>Neoptera</taxon>
        <taxon>Endopterygota</taxon>
        <taxon>Diptera</taxon>
        <taxon>Nematocera</taxon>
        <taxon>Culicoidea</taxon>
        <taxon>Culicidae</taxon>
        <taxon>Anophelinae</taxon>
        <taxon>Anopheles</taxon>
    </lineage>
</organism>
<evidence type="ECO:0000313" key="2">
    <source>
        <dbReference type="EMBL" id="ETN68129.1"/>
    </source>
</evidence>
<gene>
    <name evidence="2" type="ORF">AND_000031</name>
</gene>
<dbReference type="EnsemblMetazoa" id="ADAC000031-RA">
    <property type="protein sequence ID" value="ADAC000031-PA"/>
    <property type="gene ID" value="ADAC000031"/>
</dbReference>
<proteinExistence type="predicted"/>
<reference evidence="3" key="4">
    <citation type="submission" date="2015-06" db="UniProtKB">
        <authorList>
            <consortium name="EnsemblMetazoa"/>
        </authorList>
    </citation>
    <scope>IDENTIFICATION</scope>
</reference>
<dbReference type="Proteomes" id="UP000000673">
    <property type="component" value="Unassembled WGS sequence"/>
</dbReference>
<evidence type="ECO:0000313" key="4">
    <source>
        <dbReference type="Proteomes" id="UP000000673"/>
    </source>
</evidence>
<dbReference type="HOGENOM" id="CLU_1490217_0_0_1"/>
<reference evidence="2" key="3">
    <citation type="journal article" date="2013" name="Nucleic Acids Res.">
        <title>The genome of Anopheles darlingi, the main neotropical malaria vector.</title>
        <authorList>
            <person name="Marinotti O."/>
            <person name="Cerqueira G.C."/>
            <person name="de Almeida L.G."/>
            <person name="Ferro M.I."/>
            <person name="Loreto E.L."/>
            <person name="Zaha A."/>
            <person name="Teixeira S.M."/>
            <person name="Wespiser A.R."/>
            <person name="Almeida E Silva A."/>
            <person name="Schlindwein A.D."/>
            <person name="Pacheco A.C."/>
            <person name="Silva A.L."/>
            <person name="Graveley B.R."/>
            <person name="Walenz B.P."/>
            <person name="Lima Bde A."/>
            <person name="Ribeiro C.A."/>
            <person name="Nunes-Silva C.G."/>
            <person name="de Carvalho C.R."/>
            <person name="Soares C.M."/>
            <person name="de Menezes C.B."/>
            <person name="Matiolli C."/>
            <person name="Caffrey D."/>
            <person name="Araujo D.A."/>
            <person name="de Oliveira D.M."/>
            <person name="Golenbock D."/>
            <person name="Grisard E.C."/>
            <person name="Fantinatti-Garboggini F."/>
            <person name="de Carvalho F.M."/>
            <person name="Barcellos F.G."/>
            <person name="Prosdocimi F."/>
            <person name="May G."/>
            <person name="Azevedo Junior G.M."/>
            <person name="Guimaraes G.M."/>
            <person name="Goldman G.H."/>
            <person name="Padilha I.Q."/>
            <person name="Batista Jda S."/>
            <person name="Ferro J.A."/>
            <person name="Ribeiro J.M."/>
            <person name="Fietto J.L."/>
            <person name="Dabbas K.M."/>
            <person name="Cerdeira L."/>
            <person name="Agnez-Lima L.F."/>
            <person name="Brocchi M."/>
            <person name="de Carvalho M.O."/>
            <person name="Teixeira Mde M."/>
            <person name="Diniz Maia Mde M."/>
            <person name="Goldman M.H."/>
            <person name="Cruz Schneider M.P."/>
            <person name="Felipe M.S."/>
            <person name="Hungria M."/>
            <person name="Nicolas M.F."/>
            <person name="Pereira M."/>
            <person name="Montes M.A."/>
            <person name="Cantao M.E."/>
            <person name="Vincentz M."/>
            <person name="Rafael M.S."/>
            <person name="Silverman N."/>
            <person name="Stoco P.H."/>
            <person name="Souza R.C."/>
            <person name="Vicentini R."/>
            <person name="Gazzinelli R.T."/>
            <person name="Neves Rde O."/>
            <person name="Silva R."/>
            <person name="Astolfi-Filho S."/>
            <person name="Maciel T.E."/>
            <person name="Urmenyi T.P."/>
            <person name="Tadei W.P."/>
            <person name="Camargo E.P."/>
            <person name="de Vasconcelos A.T."/>
        </authorList>
    </citation>
    <scope>NUCLEOTIDE SEQUENCE</scope>
</reference>
<reference evidence="2" key="2">
    <citation type="submission" date="2010-05" db="EMBL/GenBank/DDBJ databases">
        <authorList>
            <person name="Almeida L.G."/>
            <person name="Nicolas M.F."/>
            <person name="Souza R.C."/>
            <person name="Vasconcelos A.T.R."/>
        </authorList>
    </citation>
    <scope>NUCLEOTIDE SEQUENCE</scope>
</reference>
<accession>W5JXD1</accession>
<sequence>MKQHGAPTSGKRIATAALAIIKYAAPAWAEAALTNSANCRLMARRKAWQRAGLRARSARCRWRWQVCWLGWCLSTCLCKKSSGAIGGQKRHKQNGSGGQSLRQVDVQHPPRSGTVLSGHGFFWEYLPVKGLAMSSDCPHCLVERRLREAEIADHVLFDCPRPRFMDSYSGTVAISRSLPLI</sequence>
<dbReference type="AlphaFoldDB" id="W5JXD1"/>
<reference evidence="2 4" key="1">
    <citation type="journal article" date="2010" name="BMC Genomics">
        <title>Combination of measures distinguishes pre-miRNAs from other stem-loops in the genome of the newly sequenced Anopheles darlingi.</title>
        <authorList>
            <person name="Mendes N.D."/>
            <person name="Freitas A.T."/>
            <person name="Vasconcelos A.T."/>
            <person name="Sagot M.F."/>
        </authorList>
    </citation>
    <scope>NUCLEOTIDE SEQUENCE</scope>
</reference>
<dbReference type="EMBL" id="ADMH02000006">
    <property type="protein sequence ID" value="ETN68129.1"/>
    <property type="molecule type" value="Genomic_DNA"/>
</dbReference>
<protein>
    <submittedName>
        <fullName evidence="2 3">Uncharacterized protein</fullName>
    </submittedName>
</protein>
<name>W5JXD1_ANODA</name>
<evidence type="ECO:0000256" key="1">
    <source>
        <dbReference type="SAM" id="MobiDB-lite"/>
    </source>
</evidence>
<feature type="region of interest" description="Disordered" evidence="1">
    <location>
        <begin position="83"/>
        <end position="104"/>
    </location>
</feature>